<dbReference type="InterPro" id="IPR044824">
    <property type="entry name" value="MAIN-like"/>
</dbReference>
<dbReference type="Pfam" id="PF10536">
    <property type="entry name" value="PMD"/>
    <property type="match status" value="1"/>
</dbReference>
<keyword evidence="4" id="KW-1185">Reference proteome</keyword>
<reference evidence="3 4" key="1">
    <citation type="submission" date="2019-01" db="EMBL/GenBank/DDBJ databases">
        <title>Sequencing of cultivated peanut Arachis hypogaea provides insights into genome evolution and oil improvement.</title>
        <authorList>
            <person name="Chen X."/>
        </authorList>
    </citation>
    <scope>NUCLEOTIDE SEQUENCE [LARGE SCALE GENOMIC DNA]</scope>
    <source>
        <strain evidence="4">cv. Fuhuasheng</strain>
        <tissue evidence="3">Leaves</tissue>
    </source>
</reference>
<dbReference type="AlphaFoldDB" id="A0A445B7D1"/>
<organism evidence="3 4">
    <name type="scientific">Arachis hypogaea</name>
    <name type="common">Peanut</name>
    <dbReference type="NCBI Taxonomy" id="3818"/>
    <lineage>
        <taxon>Eukaryota</taxon>
        <taxon>Viridiplantae</taxon>
        <taxon>Streptophyta</taxon>
        <taxon>Embryophyta</taxon>
        <taxon>Tracheophyta</taxon>
        <taxon>Spermatophyta</taxon>
        <taxon>Magnoliopsida</taxon>
        <taxon>eudicotyledons</taxon>
        <taxon>Gunneridae</taxon>
        <taxon>Pentapetalae</taxon>
        <taxon>rosids</taxon>
        <taxon>fabids</taxon>
        <taxon>Fabales</taxon>
        <taxon>Fabaceae</taxon>
        <taxon>Papilionoideae</taxon>
        <taxon>50 kb inversion clade</taxon>
        <taxon>dalbergioids sensu lato</taxon>
        <taxon>Dalbergieae</taxon>
        <taxon>Pterocarpus clade</taxon>
        <taxon>Arachis</taxon>
    </lineage>
</organism>
<proteinExistence type="predicted"/>
<dbReference type="InterPro" id="IPR019557">
    <property type="entry name" value="AminoTfrase-like_pln_mobile"/>
</dbReference>
<dbReference type="GO" id="GO:0010073">
    <property type="term" value="P:meristem maintenance"/>
    <property type="evidence" value="ECO:0007669"/>
    <property type="project" value="InterPro"/>
</dbReference>
<comment type="caution">
    <text evidence="3">The sequence shown here is derived from an EMBL/GenBank/DDBJ whole genome shotgun (WGS) entry which is preliminary data.</text>
</comment>
<dbReference type="EMBL" id="SDMP01000010">
    <property type="protein sequence ID" value="RYR34577.1"/>
    <property type="molecule type" value="Genomic_DNA"/>
</dbReference>
<feature type="compositionally biased region" description="Basic residues" evidence="1">
    <location>
        <begin position="207"/>
        <end position="221"/>
    </location>
</feature>
<dbReference type="Proteomes" id="UP000289738">
    <property type="component" value="Chromosome A10"/>
</dbReference>
<feature type="region of interest" description="Disordered" evidence="1">
    <location>
        <begin position="206"/>
        <end position="258"/>
    </location>
</feature>
<name>A0A445B7D1_ARAHY</name>
<protein>
    <recommendedName>
        <fullName evidence="2">Aminotransferase-like plant mobile domain-containing protein</fullName>
    </recommendedName>
</protein>
<evidence type="ECO:0000313" key="4">
    <source>
        <dbReference type="Proteomes" id="UP000289738"/>
    </source>
</evidence>
<dbReference type="PANTHER" id="PTHR46033:SF8">
    <property type="entry name" value="PROTEIN MAINTENANCE OF MERISTEMS-LIKE"/>
    <property type="match status" value="1"/>
</dbReference>
<feature type="domain" description="Aminotransferase-like plant mobile" evidence="2">
    <location>
        <begin position="42"/>
        <end position="138"/>
    </location>
</feature>
<evidence type="ECO:0000256" key="1">
    <source>
        <dbReference type="SAM" id="MobiDB-lite"/>
    </source>
</evidence>
<evidence type="ECO:0000259" key="2">
    <source>
        <dbReference type="Pfam" id="PF10536"/>
    </source>
</evidence>
<accession>A0A445B7D1</accession>
<gene>
    <name evidence="3" type="ORF">Ahy_A10g049527</name>
</gene>
<feature type="compositionally biased region" description="Basic and acidic residues" evidence="1">
    <location>
        <begin position="228"/>
        <end position="239"/>
    </location>
</feature>
<dbReference type="PANTHER" id="PTHR46033">
    <property type="entry name" value="PROTEIN MAIN-LIKE 2"/>
    <property type="match status" value="1"/>
</dbReference>
<evidence type="ECO:0000313" key="3">
    <source>
        <dbReference type="EMBL" id="RYR34577.1"/>
    </source>
</evidence>
<sequence>MGVVPGAEDKQSQTKWTVKLTWFLNTVCGELEKDATEERLLRWLPLLEDLDACGRLSWGSVVLAWMYPQICRAIEHGVRNLGGCISLLLSCAYHRISLLCPDGFDTHRFPLVERWVQHRSDNDRGEGRLRHYRRVLNGIGMLAIGHRYLCIPSSIYAHTELFGQGDQHLVPVGVVPEDLPLYHPPAPELHQPEDGHLPELRLLVGRGRGRGRGRARGRGRRGGGGGREQGDELHWDRDPVNPPGSGPKGVGGHTCPSNPLGHITLTPVLATRLKFQRLGLASISSGQCMGMSYPVPSTIQP</sequence>